<keyword evidence="3 5" id="KW-1015">Disulfide bond</keyword>
<evidence type="ECO:0000256" key="4">
    <source>
        <dbReference type="ARBA" id="ARBA00023284"/>
    </source>
</evidence>
<evidence type="ECO:0000256" key="1">
    <source>
        <dbReference type="ARBA" id="ARBA00005791"/>
    </source>
</evidence>
<name>A0A099L5D1_COLPS</name>
<proteinExistence type="inferred from homology"/>
<evidence type="ECO:0000256" key="5">
    <source>
        <dbReference type="PIRNR" id="PIRNR001488"/>
    </source>
</evidence>
<organism evidence="8 9">
    <name type="scientific">Colwellia psychrerythraea</name>
    <name type="common">Vibrio psychroerythus</name>
    <dbReference type="NCBI Taxonomy" id="28229"/>
    <lineage>
        <taxon>Bacteria</taxon>
        <taxon>Pseudomonadati</taxon>
        <taxon>Pseudomonadota</taxon>
        <taxon>Gammaproteobacteria</taxon>
        <taxon>Alteromonadales</taxon>
        <taxon>Colwelliaceae</taxon>
        <taxon>Colwellia</taxon>
    </lineage>
</organism>
<dbReference type="Proteomes" id="UP000029868">
    <property type="component" value="Unassembled WGS sequence"/>
</dbReference>
<comment type="subcellular location">
    <subcellularLocation>
        <location evidence="5">Periplasm</location>
    </subcellularLocation>
</comment>
<dbReference type="CDD" id="cd03019">
    <property type="entry name" value="DsbA_DsbA"/>
    <property type="match status" value="1"/>
</dbReference>
<keyword evidence="4" id="KW-0676">Redox-active center</keyword>
<dbReference type="PATRIC" id="fig|28229.3.peg.139"/>
<dbReference type="SUPFAM" id="SSF52833">
    <property type="entry name" value="Thioredoxin-like"/>
    <property type="match status" value="1"/>
</dbReference>
<evidence type="ECO:0000256" key="6">
    <source>
        <dbReference type="PIRSR" id="PIRSR001488-1"/>
    </source>
</evidence>
<dbReference type="AlphaFoldDB" id="A0A099L5D1"/>
<dbReference type="PIRSF" id="PIRSF001488">
    <property type="entry name" value="Tdi_protein"/>
    <property type="match status" value="1"/>
</dbReference>
<evidence type="ECO:0000259" key="7">
    <source>
        <dbReference type="Pfam" id="PF01323"/>
    </source>
</evidence>
<keyword evidence="5" id="KW-0574">Periplasm</keyword>
<sequence>MKNNVNFIAVVIFVVATFSLFASQSLSAITFVKGTHYKELTTPINSDNLNKEVREFFSFYCPGCYRIEPIITALKAELPAEIPFIKNHIDGMPGRDLVIEQGLSRAILTAKLLKLEDQVSAAIFNYIHVNKATFNTNKDIKNIFLLLGVDGQRFDKVFNSFSVKTGVNKMNKATEVLRQQGITSVPTAIVNGKYKVETGALESQQQYIELVLYLLTL</sequence>
<dbReference type="GO" id="GO:0016491">
    <property type="term" value="F:oxidoreductase activity"/>
    <property type="evidence" value="ECO:0007669"/>
    <property type="project" value="InterPro"/>
</dbReference>
<protein>
    <recommendedName>
        <fullName evidence="5">Thiol:disulfide interchange protein</fullName>
    </recommendedName>
</protein>
<reference evidence="8 9" key="1">
    <citation type="submission" date="2014-08" db="EMBL/GenBank/DDBJ databases">
        <title>Genomic and Phenotypic Diversity of Colwellia psychrerythraea strains from Disparate Marine Basins.</title>
        <authorList>
            <person name="Techtmann S.M."/>
            <person name="Stelling S.C."/>
            <person name="Utturkar S.M."/>
            <person name="Alshibli N."/>
            <person name="Harris A."/>
            <person name="Brown S.D."/>
            <person name="Hazen T.C."/>
        </authorList>
    </citation>
    <scope>NUCLEOTIDE SEQUENCE [LARGE SCALE GENOMIC DNA]</scope>
    <source>
        <strain evidence="8 9">GAB14E</strain>
    </source>
</reference>
<dbReference type="PANTHER" id="PTHR35891:SF2">
    <property type="entry name" value="THIOL:DISULFIDE INTERCHANGE PROTEIN DSBA"/>
    <property type="match status" value="1"/>
</dbReference>
<dbReference type="OrthoDB" id="9784896at2"/>
<dbReference type="InterPro" id="IPR023205">
    <property type="entry name" value="DsbA/DsbL"/>
</dbReference>
<evidence type="ECO:0000313" key="8">
    <source>
        <dbReference type="EMBL" id="KGJ97397.1"/>
    </source>
</evidence>
<accession>A0A099L5D1</accession>
<dbReference type="RefSeq" id="WP_052093345.1">
    <property type="nucleotide sequence ID" value="NZ_JQEC01000002.1"/>
</dbReference>
<feature type="disulfide bond" description="Redox-active" evidence="6">
    <location>
        <begin position="61"/>
        <end position="64"/>
    </location>
</feature>
<gene>
    <name evidence="8" type="ORF">GAB14E_0986</name>
</gene>
<keyword evidence="2" id="KW-0732">Signal</keyword>
<dbReference type="InterPro" id="IPR036249">
    <property type="entry name" value="Thioredoxin-like_sf"/>
</dbReference>
<evidence type="ECO:0000313" key="9">
    <source>
        <dbReference type="Proteomes" id="UP000029868"/>
    </source>
</evidence>
<dbReference type="EMBL" id="JQEC01000002">
    <property type="protein sequence ID" value="KGJ97397.1"/>
    <property type="molecule type" value="Genomic_DNA"/>
</dbReference>
<dbReference type="InterPro" id="IPR050824">
    <property type="entry name" value="Thiol_disulfide_DsbA"/>
</dbReference>
<comment type="caution">
    <text evidence="8">The sequence shown here is derived from an EMBL/GenBank/DDBJ whole genome shotgun (WGS) entry which is preliminary data.</text>
</comment>
<dbReference type="Pfam" id="PF01323">
    <property type="entry name" value="DSBA"/>
    <property type="match status" value="1"/>
</dbReference>
<comment type="similarity">
    <text evidence="1">Belongs to the thioredoxin family. DsbA subfamily.</text>
</comment>
<dbReference type="Gene3D" id="3.40.30.10">
    <property type="entry name" value="Glutaredoxin"/>
    <property type="match status" value="1"/>
</dbReference>
<evidence type="ECO:0000256" key="2">
    <source>
        <dbReference type="ARBA" id="ARBA00022729"/>
    </source>
</evidence>
<dbReference type="PANTHER" id="PTHR35891">
    <property type="entry name" value="THIOL:DISULFIDE INTERCHANGE PROTEIN DSBA"/>
    <property type="match status" value="1"/>
</dbReference>
<feature type="domain" description="DSBA-like thioredoxin" evidence="7">
    <location>
        <begin position="53"/>
        <end position="199"/>
    </location>
</feature>
<dbReference type="InterPro" id="IPR001853">
    <property type="entry name" value="DSBA-like_thioredoxin_dom"/>
</dbReference>
<evidence type="ECO:0000256" key="3">
    <source>
        <dbReference type="ARBA" id="ARBA00023157"/>
    </source>
</evidence>
<dbReference type="GO" id="GO:0042597">
    <property type="term" value="C:periplasmic space"/>
    <property type="evidence" value="ECO:0007669"/>
    <property type="project" value="UniProtKB-SubCell"/>
</dbReference>